<sequence length="90" mass="9873">MAKIEIYTRDFCGFCMRAKQLLTEKGVDFTEFNATETPTARAEMIGRSGGRATFPQIFINGHHVGGCDDLFALDAQGRLDPMLAQEGSAQ</sequence>
<evidence type="ECO:0000313" key="9">
    <source>
        <dbReference type="EMBL" id="TPW30057.1"/>
    </source>
</evidence>
<dbReference type="PANTHER" id="PTHR45694">
    <property type="entry name" value="GLUTAREDOXIN 2"/>
    <property type="match status" value="1"/>
</dbReference>
<evidence type="ECO:0000256" key="5">
    <source>
        <dbReference type="ARBA" id="ARBA00023157"/>
    </source>
</evidence>
<dbReference type="GO" id="GO:0034599">
    <property type="term" value="P:cellular response to oxidative stress"/>
    <property type="evidence" value="ECO:0007669"/>
    <property type="project" value="TreeGrafter"/>
</dbReference>
<dbReference type="GO" id="GO:0005737">
    <property type="term" value="C:cytoplasm"/>
    <property type="evidence" value="ECO:0007669"/>
    <property type="project" value="TreeGrafter"/>
</dbReference>
<dbReference type="GO" id="GO:0045454">
    <property type="term" value="P:cell redox homeostasis"/>
    <property type="evidence" value="ECO:0007669"/>
    <property type="project" value="InterPro"/>
</dbReference>
<keyword evidence="10" id="KW-1185">Reference proteome</keyword>
<dbReference type="Gene3D" id="3.40.30.10">
    <property type="entry name" value="Glutaredoxin"/>
    <property type="match status" value="1"/>
</dbReference>
<reference evidence="9 10" key="1">
    <citation type="submission" date="2019-06" db="EMBL/GenBank/DDBJ databases">
        <authorList>
            <person name="Li M."/>
        </authorList>
    </citation>
    <scope>NUCLEOTIDE SEQUENCE [LARGE SCALE GENOMIC DNA]</scope>
    <source>
        <strain evidence="9 10">BGMRC2036</strain>
    </source>
</reference>
<comment type="function">
    <text evidence="1 7">Has a glutathione-disulfide oxidoreductase activity in the presence of NADPH and glutathione reductase. Reduces low molecular weight disulfides and proteins.</text>
</comment>
<dbReference type="InterPro" id="IPR036249">
    <property type="entry name" value="Thioredoxin-like_sf"/>
</dbReference>
<feature type="domain" description="Glutaredoxin" evidence="8">
    <location>
        <begin position="4"/>
        <end position="64"/>
    </location>
</feature>
<dbReference type="InterPro" id="IPR014025">
    <property type="entry name" value="Glutaredoxin_subgr"/>
</dbReference>
<comment type="similarity">
    <text evidence="2 7">Belongs to the glutaredoxin family.</text>
</comment>
<name>A0A506UE95_9HYPH</name>
<comment type="caution">
    <text evidence="9">The sequence shown here is derived from an EMBL/GenBank/DDBJ whole genome shotgun (WGS) entry which is preliminary data.</text>
</comment>
<keyword evidence="6 7" id="KW-0676">Redox-active center</keyword>
<dbReference type="PANTHER" id="PTHR45694:SF18">
    <property type="entry name" value="GLUTAREDOXIN-1-RELATED"/>
    <property type="match status" value="1"/>
</dbReference>
<dbReference type="Proteomes" id="UP000318801">
    <property type="component" value="Unassembled WGS sequence"/>
</dbReference>
<dbReference type="RefSeq" id="WP_141149266.1">
    <property type="nucleotide sequence ID" value="NZ_VHLG01000007.1"/>
</dbReference>
<evidence type="ECO:0000256" key="7">
    <source>
        <dbReference type="RuleBase" id="RU364065"/>
    </source>
</evidence>
<evidence type="ECO:0000256" key="3">
    <source>
        <dbReference type="ARBA" id="ARBA00022448"/>
    </source>
</evidence>
<dbReference type="NCBIfam" id="TIGR02181">
    <property type="entry name" value="GRX_bact"/>
    <property type="match status" value="1"/>
</dbReference>
<evidence type="ECO:0000256" key="4">
    <source>
        <dbReference type="ARBA" id="ARBA00022982"/>
    </source>
</evidence>
<evidence type="ECO:0000256" key="1">
    <source>
        <dbReference type="ARBA" id="ARBA00002549"/>
    </source>
</evidence>
<evidence type="ECO:0000313" key="10">
    <source>
        <dbReference type="Proteomes" id="UP000318801"/>
    </source>
</evidence>
<dbReference type="CDD" id="cd03418">
    <property type="entry name" value="GRX_GRXb_1_3_like"/>
    <property type="match status" value="1"/>
</dbReference>
<gene>
    <name evidence="9" type="primary">grxC</name>
    <name evidence="9" type="ORF">FJU08_12055</name>
</gene>
<dbReference type="FunFam" id="3.40.30.10:FF:000018">
    <property type="entry name" value="Glutaredoxin"/>
    <property type="match status" value="1"/>
</dbReference>
<keyword evidence="5" id="KW-1015">Disulfide bond</keyword>
<keyword evidence="7" id="KW-0963">Cytoplasm</keyword>
<dbReference type="OrthoDB" id="9814618at2"/>
<organism evidence="9 10">
    <name type="scientific">Martelella alba</name>
    <dbReference type="NCBI Taxonomy" id="2590451"/>
    <lineage>
        <taxon>Bacteria</taxon>
        <taxon>Pseudomonadati</taxon>
        <taxon>Pseudomonadota</taxon>
        <taxon>Alphaproteobacteria</taxon>
        <taxon>Hyphomicrobiales</taxon>
        <taxon>Aurantimonadaceae</taxon>
        <taxon>Martelella</taxon>
    </lineage>
</organism>
<dbReference type="EMBL" id="VHLG01000007">
    <property type="protein sequence ID" value="TPW30057.1"/>
    <property type="molecule type" value="Genomic_DNA"/>
</dbReference>
<accession>A0A506UE95</accession>
<protein>
    <recommendedName>
        <fullName evidence="7">Glutaredoxin</fullName>
    </recommendedName>
</protein>
<proteinExistence type="inferred from homology"/>
<evidence type="ECO:0000256" key="6">
    <source>
        <dbReference type="ARBA" id="ARBA00023284"/>
    </source>
</evidence>
<dbReference type="InterPro" id="IPR011900">
    <property type="entry name" value="GRX_bact"/>
</dbReference>
<keyword evidence="3 7" id="KW-0813">Transport</keyword>
<dbReference type="GO" id="GO:0015038">
    <property type="term" value="F:glutathione disulfide oxidoreductase activity"/>
    <property type="evidence" value="ECO:0007669"/>
    <property type="project" value="UniProtKB-UniRule"/>
</dbReference>
<dbReference type="InterPro" id="IPR002109">
    <property type="entry name" value="Glutaredoxin"/>
</dbReference>
<keyword evidence="4 7" id="KW-0249">Electron transport</keyword>
<dbReference type="AlphaFoldDB" id="A0A506UE95"/>
<dbReference type="PRINTS" id="PR00160">
    <property type="entry name" value="GLUTAREDOXIN"/>
</dbReference>
<evidence type="ECO:0000256" key="2">
    <source>
        <dbReference type="ARBA" id="ARBA00007787"/>
    </source>
</evidence>
<dbReference type="SUPFAM" id="SSF52833">
    <property type="entry name" value="Thioredoxin-like"/>
    <property type="match status" value="1"/>
</dbReference>
<evidence type="ECO:0000259" key="8">
    <source>
        <dbReference type="Pfam" id="PF00462"/>
    </source>
</evidence>
<dbReference type="PROSITE" id="PS51354">
    <property type="entry name" value="GLUTAREDOXIN_2"/>
    <property type="match status" value="1"/>
</dbReference>
<dbReference type="Pfam" id="PF00462">
    <property type="entry name" value="Glutaredoxin"/>
    <property type="match status" value="1"/>
</dbReference>